<evidence type="ECO:0000313" key="4">
    <source>
        <dbReference type="Proteomes" id="UP000198243"/>
    </source>
</evidence>
<name>A0A1C4UB07_9ACTN</name>
<dbReference type="Proteomes" id="UP000198243">
    <property type="component" value="Chromosome I"/>
</dbReference>
<dbReference type="EMBL" id="LT607412">
    <property type="protein sequence ID" value="SCE68883.1"/>
    <property type="molecule type" value="Genomic_DNA"/>
</dbReference>
<feature type="transmembrane region" description="Helical" evidence="2">
    <location>
        <begin position="20"/>
        <end position="40"/>
    </location>
</feature>
<keyword evidence="2" id="KW-0472">Membrane</keyword>
<dbReference type="AlphaFoldDB" id="A0A1C4UB07"/>
<accession>A0A1C4UB07</accession>
<organism evidence="3 4">
    <name type="scientific">Micromonospora coriariae</name>
    <dbReference type="NCBI Taxonomy" id="285665"/>
    <lineage>
        <taxon>Bacteria</taxon>
        <taxon>Bacillati</taxon>
        <taxon>Actinomycetota</taxon>
        <taxon>Actinomycetes</taxon>
        <taxon>Micromonosporales</taxon>
        <taxon>Micromonosporaceae</taxon>
        <taxon>Micromonospora</taxon>
    </lineage>
</organism>
<feature type="compositionally biased region" description="Low complexity" evidence="1">
    <location>
        <begin position="60"/>
        <end position="71"/>
    </location>
</feature>
<feature type="region of interest" description="Disordered" evidence="1">
    <location>
        <begin position="60"/>
        <end position="85"/>
    </location>
</feature>
<protein>
    <submittedName>
        <fullName evidence="3">Uncharacterized protein</fullName>
    </submittedName>
</protein>
<gene>
    <name evidence="3" type="ORF">GA0070607_0398</name>
</gene>
<keyword evidence="2" id="KW-0812">Transmembrane</keyword>
<proteinExistence type="predicted"/>
<evidence type="ECO:0000256" key="2">
    <source>
        <dbReference type="SAM" id="Phobius"/>
    </source>
</evidence>
<feature type="region of interest" description="Disordered" evidence="1">
    <location>
        <begin position="1"/>
        <end position="20"/>
    </location>
</feature>
<feature type="compositionally biased region" description="Pro residues" evidence="1">
    <location>
        <begin position="72"/>
        <end position="82"/>
    </location>
</feature>
<evidence type="ECO:0000313" key="3">
    <source>
        <dbReference type="EMBL" id="SCE68883.1"/>
    </source>
</evidence>
<sequence length="230" mass="23853">MQDSTEAPTSTPSPGRPARRGAQLAAVFTVLGVLLGAAALTRDVFDWRLGAGTPAVTATTAGADPASSLPASPAPGTPPPSAAPSSVRLDTLAVEAGAANLGTLPRQLAGQPEYDRPIVIGCPTNSGADKQREVAFRLQRRYLDLASTVRPFFSSPDARDGVVLVYAQVTIRQADGTFTRVTRGQQFDARMDSPRDLAANVEGADELTLRVQCEHPGGSVIFTAATVSAG</sequence>
<reference evidence="4" key="1">
    <citation type="submission" date="2016-06" db="EMBL/GenBank/DDBJ databases">
        <authorList>
            <person name="Varghese N."/>
            <person name="Submissions Spin"/>
        </authorList>
    </citation>
    <scope>NUCLEOTIDE SEQUENCE [LARGE SCALE GENOMIC DNA]</scope>
    <source>
        <strain evidence="4">DSM 44875</strain>
    </source>
</reference>
<keyword evidence="2" id="KW-1133">Transmembrane helix</keyword>
<evidence type="ECO:0000256" key="1">
    <source>
        <dbReference type="SAM" id="MobiDB-lite"/>
    </source>
</evidence>
<feature type="compositionally biased region" description="Polar residues" evidence="1">
    <location>
        <begin position="1"/>
        <end position="13"/>
    </location>
</feature>
<keyword evidence="4" id="KW-1185">Reference proteome</keyword>